<dbReference type="GO" id="GO:0000162">
    <property type="term" value="P:L-tryptophan biosynthetic process"/>
    <property type="evidence" value="ECO:0007669"/>
    <property type="project" value="UniProtKB-UniRule"/>
</dbReference>
<dbReference type="PANTHER" id="PTHR42894:SF1">
    <property type="entry name" value="N-(5'-PHOSPHORIBOSYL)ANTHRANILATE ISOMERASE"/>
    <property type="match status" value="1"/>
</dbReference>
<dbReference type="InterPro" id="IPR001240">
    <property type="entry name" value="PRAI_dom"/>
</dbReference>
<comment type="pathway">
    <text evidence="2 9">Amino-acid biosynthesis; L-tryptophan biosynthesis; L-tryptophan from chorismate: step 3/5.</text>
</comment>
<dbReference type="SUPFAM" id="SSF51366">
    <property type="entry name" value="Ribulose-phoshate binding barrel"/>
    <property type="match status" value="1"/>
</dbReference>
<comment type="catalytic activity">
    <reaction evidence="1 9">
        <text>N-(5-phospho-beta-D-ribosyl)anthranilate = 1-(2-carboxyphenylamino)-1-deoxy-D-ribulose 5-phosphate</text>
        <dbReference type="Rhea" id="RHEA:21540"/>
        <dbReference type="ChEBI" id="CHEBI:18277"/>
        <dbReference type="ChEBI" id="CHEBI:58613"/>
        <dbReference type="EC" id="5.3.1.24"/>
    </reaction>
</comment>
<comment type="caution">
    <text evidence="11">The sequence shown here is derived from an EMBL/GenBank/DDBJ whole genome shotgun (WGS) entry which is preliminary data.</text>
</comment>
<keyword evidence="6 9" id="KW-0822">Tryptophan biosynthesis</keyword>
<dbReference type="OrthoDB" id="9786954at2"/>
<dbReference type="EC" id="5.3.1.24" evidence="3 9"/>
<reference evidence="11 12" key="1">
    <citation type="submission" date="2019-03" db="EMBL/GenBank/DDBJ databases">
        <authorList>
            <person name="Kim M.K.M."/>
        </authorList>
    </citation>
    <scope>NUCLEOTIDE SEQUENCE [LARGE SCALE GENOMIC DNA]</scope>
    <source>
        <strain evidence="11 12">18JY21-1</strain>
    </source>
</reference>
<evidence type="ECO:0000256" key="4">
    <source>
        <dbReference type="ARBA" id="ARBA00022272"/>
    </source>
</evidence>
<keyword evidence="8 9" id="KW-0413">Isomerase</keyword>
<evidence type="ECO:0000256" key="5">
    <source>
        <dbReference type="ARBA" id="ARBA00022605"/>
    </source>
</evidence>
<dbReference type="RefSeq" id="WP_132416272.1">
    <property type="nucleotide sequence ID" value="NZ_SKFG01000001.1"/>
</dbReference>
<dbReference type="InterPro" id="IPR044643">
    <property type="entry name" value="TrpF_fam"/>
</dbReference>
<dbReference type="Gene3D" id="3.20.20.70">
    <property type="entry name" value="Aldolase class I"/>
    <property type="match status" value="1"/>
</dbReference>
<dbReference type="InterPro" id="IPR011060">
    <property type="entry name" value="RibuloseP-bd_barrel"/>
</dbReference>
<sequence>MTSIKICGLQSVEVLKSAIDLNVEYVGLVFAKSKRQVTQVEAAHLVAYVRTLRNEGKYTPQITGVFLNPTVEQLAEVMATSPVDFIQLHGNETPEFCQHVKLQYHTPVMKAFSIRNEEINGFSDPNILTKELKTKLDTYRGVIDILLLDTYEPMNGGGSGEVFRWDVIPAYLHWARENNIQLFIAGGLDSNNVLKLLDGYAIDGVDISSGVETDGMKDVSKMKSFVERVRQHE</sequence>
<dbReference type="GO" id="GO:0004640">
    <property type="term" value="F:phosphoribosylanthranilate isomerase activity"/>
    <property type="evidence" value="ECO:0007669"/>
    <property type="project" value="UniProtKB-UniRule"/>
</dbReference>
<keyword evidence="12" id="KW-1185">Reference proteome</keyword>
<evidence type="ECO:0000313" key="11">
    <source>
        <dbReference type="EMBL" id="TCZ81206.1"/>
    </source>
</evidence>
<dbReference type="Proteomes" id="UP000295418">
    <property type="component" value="Unassembled WGS sequence"/>
</dbReference>
<dbReference type="AlphaFoldDB" id="A0A4R4ELQ3"/>
<evidence type="ECO:0000256" key="2">
    <source>
        <dbReference type="ARBA" id="ARBA00004664"/>
    </source>
</evidence>
<gene>
    <name evidence="9" type="primary">trpF</name>
    <name evidence="11" type="ORF">E0485_02725</name>
</gene>
<organism evidence="11 12">
    <name type="scientific">Paenibacillus albiflavus</name>
    <dbReference type="NCBI Taxonomy" id="2545760"/>
    <lineage>
        <taxon>Bacteria</taxon>
        <taxon>Bacillati</taxon>
        <taxon>Bacillota</taxon>
        <taxon>Bacilli</taxon>
        <taxon>Bacillales</taxon>
        <taxon>Paenibacillaceae</taxon>
        <taxon>Paenibacillus</taxon>
    </lineage>
</organism>
<dbReference type="Pfam" id="PF00697">
    <property type="entry name" value="PRAI"/>
    <property type="match status" value="1"/>
</dbReference>
<dbReference type="UniPathway" id="UPA00035">
    <property type="reaction ID" value="UER00042"/>
</dbReference>
<evidence type="ECO:0000313" key="12">
    <source>
        <dbReference type="Proteomes" id="UP000295418"/>
    </source>
</evidence>
<dbReference type="EMBL" id="SKFG01000001">
    <property type="protein sequence ID" value="TCZ81206.1"/>
    <property type="molecule type" value="Genomic_DNA"/>
</dbReference>
<feature type="domain" description="N-(5'phosphoribosyl) anthranilate isomerase (PRAI)" evidence="10">
    <location>
        <begin position="4"/>
        <end position="227"/>
    </location>
</feature>
<evidence type="ECO:0000256" key="6">
    <source>
        <dbReference type="ARBA" id="ARBA00022822"/>
    </source>
</evidence>
<dbReference type="InterPro" id="IPR013785">
    <property type="entry name" value="Aldolase_TIM"/>
</dbReference>
<evidence type="ECO:0000256" key="9">
    <source>
        <dbReference type="HAMAP-Rule" id="MF_00135"/>
    </source>
</evidence>
<accession>A0A4R4ELQ3</accession>
<evidence type="ECO:0000259" key="10">
    <source>
        <dbReference type="Pfam" id="PF00697"/>
    </source>
</evidence>
<evidence type="ECO:0000256" key="7">
    <source>
        <dbReference type="ARBA" id="ARBA00023141"/>
    </source>
</evidence>
<protein>
    <recommendedName>
        <fullName evidence="4 9">N-(5'-phosphoribosyl)anthranilate isomerase</fullName>
        <shortName evidence="9">PRAI</shortName>
        <ecNumber evidence="3 9">5.3.1.24</ecNumber>
    </recommendedName>
</protein>
<name>A0A4R4ELQ3_9BACL</name>
<keyword evidence="7 9" id="KW-0057">Aromatic amino acid biosynthesis</keyword>
<dbReference type="PANTHER" id="PTHR42894">
    <property type="entry name" value="N-(5'-PHOSPHORIBOSYL)ANTHRANILATE ISOMERASE"/>
    <property type="match status" value="1"/>
</dbReference>
<dbReference type="CDD" id="cd00405">
    <property type="entry name" value="PRAI"/>
    <property type="match status" value="1"/>
</dbReference>
<comment type="similarity">
    <text evidence="9">Belongs to the TrpF family.</text>
</comment>
<evidence type="ECO:0000256" key="1">
    <source>
        <dbReference type="ARBA" id="ARBA00001164"/>
    </source>
</evidence>
<proteinExistence type="inferred from homology"/>
<dbReference type="HAMAP" id="MF_00135">
    <property type="entry name" value="PRAI"/>
    <property type="match status" value="1"/>
</dbReference>
<evidence type="ECO:0000256" key="3">
    <source>
        <dbReference type="ARBA" id="ARBA00012572"/>
    </source>
</evidence>
<evidence type="ECO:0000256" key="8">
    <source>
        <dbReference type="ARBA" id="ARBA00023235"/>
    </source>
</evidence>
<keyword evidence="5 9" id="KW-0028">Amino-acid biosynthesis</keyword>